<gene>
    <name evidence="3" type="ORF">BLSS_1183</name>
</gene>
<dbReference type="RefSeq" id="WP_050494316.1">
    <property type="nucleotide sequence ID" value="NZ_JGZA01000018.1"/>
</dbReference>
<comment type="caution">
    <text evidence="3">The sequence shown here is derived from an EMBL/GenBank/DDBJ whole genome shotgun (WGS) entry which is preliminary data.</text>
</comment>
<dbReference type="InterPro" id="IPR036291">
    <property type="entry name" value="NAD(P)-bd_dom_sf"/>
</dbReference>
<dbReference type="GO" id="GO:0016020">
    <property type="term" value="C:membrane"/>
    <property type="evidence" value="ECO:0007669"/>
    <property type="project" value="TreeGrafter"/>
</dbReference>
<evidence type="ECO:0000313" key="4">
    <source>
        <dbReference type="Proteomes" id="UP000029024"/>
    </source>
</evidence>
<evidence type="ECO:0000313" key="3">
    <source>
        <dbReference type="EMBL" id="KFI68520.1"/>
    </source>
</evidence>
<dbReference type="EC" id="1.1.1.276" evidence="3"/>
<organism evidence="3 4">
    <name type="scientific">Bifidobacterium longum subsp. suis</name>
    <dbReference type="NCBI Taxonomy" id="1695"/>
    <lineage>
        <taxon>Bacteria</taxon>
        <taxon>Bacillati</taxon>
        <taxon>Actinomycetota</taxon>
        <taxon>Actinomycetes</taxon>
        <taxon>Bifidobacteriales</taxon>
        <taxon>Bifidobacteriaceae</taxon>
        <taxon>Bifidobacterium</taxon>
    </lineage>
</organism>
<dbReference type="Pfam" id="PF00106">
    <property type="entry name" value="adh_short"/>
    <property type="match status" value="1"/>
</dbReference>
<dbReference type="GO" id="GO:0031132">
    <property type="term" value="F:serine 3-dehydrogenase activity"/>
    <property type="evidence" value="ECO:0007669"/>
    <property type="project" value="UniProtKB-EC"/>
</dbReference>
<comment type="similarity">
    <text evidence="1">Belongs to the short-chain dehydrogenases/reductases (SDR) family.</text>
</comment>
<dbReference type="PANTHER" id="PTHR44196:SF1">
    <property type="entry name" value="DEHYDROGENASE_REDUCTASE SDR FAMILY MEMBER 7B"/>
    <property type="match status" value="1"/>
</dbReference>
<proteinExistence type="inferred from homology"/>
<dbReference type="PROSITE" id="PS00061">
    <property type="entry name" value="ADH_SHORT"/>
    <property type="match status" value="1"/>
</dbReference>
<dbReference type="EMBL" id="JGZA01000018">
    <property type="protein sequence ID" value="KFI68520.1"/>
    <property type="molecule type" value="Genomic_DNA"/>
</dbReference>
<name>A0A087BBX0_BIFLN</name>
<reference evidence="3 4" key="1">
    <citation type="submission" date="2014-03" db="EMBL/GenBank/DDBJ databases">
        <title>Genomics of Bifidobacteria.</title>
        <authorList>
            <person name="Ventura M."/>
            <person name="Milani C."/>
            <person name="Lugli G.A."/>
        </authorList>
    </citation>
    <scope>NUCLEOTIDE SEQUENCE [LARGE SCALE GENOMIC DNA]</scope>
    <source>
        <strain evidence="3 4">LMG 21814</strain>
    </source>
</reference>
<dbReference type="InterPro" id="IPR020904">
    <property type="entry name" value="Sc_DH/Rdtase_CS"/>
</dbReference>
<accession>A0A087BBX0</accession>
<evidence type="ECO:0000256" key="2">
    <source>
        <dbReference type="ARBA" id="ARBA00023002"/>
    </source>
</evidence>
<evidence type="ECO:0000256" key="1">
    <source>
        <dbReference type="ARBA" id="ARBA00006484"/>
    </source>
</evidence>
<dbReference type="PANTHER" id="PTHR44196">
    <property type="entry name" value="DEHYDROGENASE/REDUCTASE SDR FAMILY MEMBER 7B"/>
    <property type="match status" value="1"/>
</dbReference>
<dbReference type="PRINTS" id="PR00081">
    <property type="entry name" value="GDHRDH"/>
</dbReference>
<dbReference type="AlphaFoldDB" id="A0A087BBX0"/>
<sequence length="251" mass="26362">MSAINGNETALRTAVVTGAAGGVGGALVRTLAASGAWHVIAVARKQADVDELNAIDHVEAHLLDLLDADALEKWGAGIAEREASNGGVDLLANVAAVAVVGSVEETKNADWDVTLRTNVVAPAVLSRSLLPALRVAHGSVVFVNSGAGERPIVNHSVYVSSKHALRGFAGSLRLEESVDGIRVATVYPGQIATKMLRGIDERLGVEFNGEDYIQPQTVADTIIWIANAGPDVHITNIDLRPRQEVSAKFNV</sequence>
<dbReference type="Gene3D" id="3.40.50.720">
    <property type="entry name" value="NAD(P)-binding Rossmann-like Domain"/>
    <property type="match status" value="1"/>
</dbReference>
<protein>
    <submittedName>
        <fullName evidence="3">Short chain dehydrogenase</fullName>
        <ecNumber evidence="3">1.1.1.276</ecNumber>
    </submittedName>
</protein>
<dbReference type="SUPFAM" id="SSF51735">
    <property type="entry name" value="NAD(P)-binding Rossmann-fold domains"/>
    <property type="match status" value="1"/>
</dbReference>
<dbReference type="InterPro" id="IPR002347">
    <property type="entry name" value="SDR_fam"/>
</dbReference>
<keyword evidence="2 3" id="KW-0560">Oxidoreductase</keyword>
<dbReference type="Proteomes" id="UP000029024">
    <property type="component" value="Unassembled WGS sequence"/>
</dbReference>